<proteinExistence type="predicted"/>
<protein>
    <submittedName>
        <fullName evidence="1">Uncharacterized protein</fullName>
    </submittedName>
</protein>
<gene>
    <name evidence="1" type="ORF">EJ06DRAFT_557249</name>
</gene>
<dbReference type="Proteomes" id="UP000799640">
    <property type="component" value="Unassembled WGS sequence"/>
</dbReference>
<dbReference type="AlphaFoldDB" id="A0A6G1HUJ0"/>
<evidence type="ECO:0000313" key="1">
    <source>
        <dbReference type="EMBL" id="KAF2399405.1"/>
    </source>
</evidence>
<dbReference type="OrthoDB" id="4849387at2759"/>
<sequence length="115" mass="12339">MTAILVTFDLDALAFDAINAFANSDLDDSVAIFTYPPQGFPTPGHVYRLDKLSMDSAGYDSGSNIHICNDRWAYIEDAFAGSDGSNVVHHDASKTKIPAIGSVAITVETPNDEKT</sequence>
<dbReference type="EMBL" id="ML996697">
    <property type="protein sequence ID" value="KAF2399405.1"/>
    <property type="molecule type" value="Genomic_DNA"/>
</dbReference>
<reference evidence="1" key="1">
    <citation type="journal article" date="2020" name="Stud. Mycol.">
        <title>101 Dothideomycetes genomes: a test case for predicting lifestyles and emergence of pathogens.</title>
        <authorList>
            <person name="Haridas S."/>
            <person name="Albert R."/>
            <person name="Binder M."/>
            <person name="Bloem J."/>
            <person name="Labutti K."/>
            <person name="Salamov A."/>
            <person name="Andreopoulos B."/>
            <person name="Baker S."/>
            <person name="Barry K."/>
            <person name="Bills G."/>
            <person name="Bluhm B."/>
            <person name="Cannon C."/>
            <person name="Castanera R."/>
            <person name="Culley D."/>
            <person name="Daum C."/>
            <person name="Ezra D."/>
            <person name="Gonzalez J."/>
            <person name="Henrissat B."/>
            <person name="Kuo A."/>
            <person name="Liang C."/>
            <person name="Lipzen A."/>
            <person name="Lutzoni F."/>
            <person name="Magnuson J."/>
            <person name="Mondo S."/>
            <person name="Nolan M."/>
            <person name="Ohm R."/>
            <person name="Pangilinan J."/>
            <person name="Park H.-J."/>
            <person name="Ramirez L."/>
            <person name="Alfaro M."/>
            <person name="Sun H."/>
            <person name="Tritt A."/>
            <person name="Yoshinaga Y."/>
            <person name="Zwiers L.-H."/>
            <person name="Turgeon B."/>
            <person name="Goodwin S."/>
            <person name="Spatafora J."/>
            <person name="Crous P."/>
            <person name="Grigoriev I."/>
        </authorList>
    </citation>
    <scope>NUCLEOTIDE SEQUENCE</scope>
    <source>
        <strain evidence="1">CBS 262.69</strain>
    </source>
</reference>
<evidence type="ECO:0000313" key="2">
    <source>
        <dbReference type="Proteomes" id="UP000799640"/>
    </source>
</evidence>
<keyword evidence="2" id="KW-1185">Reference proteome</keyword>
<organism evidence="1 2">
    <name type="scientific">Trichodelitschia bisporula</name>
    <dbReference type="NCBI Taxonomy" id="703511"/>
    <lineage>
        <taxon>Eukaryota</taxon>
        <taxon>Fungi</taxon>
        <taxon>Dikarya</taxon>
        <taxon>Ascomycota</taxon>
        <taxon>Pezizomycotina</taxon>
        <taxon>Dothideomycetes</taxon>
        <taxon>Dothideomycetes incertae sedis</taxon>
        <taxon>Phaeotrichales</taxon>
        <taxon>Phaeotrichaceae</taxon>
        <taxon>Trichodelitschia</taxon>
    </lineage>
</organism>
<name>A0A6G1HUJ0_9PEZI</name>
<accession>A0A6G1HUJ0</accession>